<keyword evidence="3" id="KW-1185">Reference proteome</keyword>
<accession>A0A5J5B103</accession>
<dbReference type="AlphaFoldDB" id="A0A5J5B103"/>
<protein>
    <submittedName>
        <fullName evidence="2">Uncharacterized protein</fullName>
    </submittedName>
</protein>
<name>A0A5J5B103_9ASTE</name>
<gene>
    <name evidence="2" type="ORF">F0562_028698</name>
</gene>
<sequence>MILMGLTSLFSGLDCVLRKLPSPGFQVEVVLVDFDGIVPTIPKTETAPNKLVESSATTPASVDGGAVAANPKRESGSDEKDDLFSDSEAEESRTSKTRQAKAASQAVDTKSSSAETSTNSDQITSLTCKTEQVSEEAQTTHKFIPLVSRNRMPLEELFQARR</sequence>
<feature type="compositionally biased region" description="Polar residues" evidence="1">
    <location>
        <begin position="106"/>
        <end position="140"/>
    </location>
</feature>
<evidence type="ECO:0000313" key="2">
    <source>
        <dbReference type="EMBL" id="KAA8536220.1"/>
    </source>
</evidence>
<dbReference type="OrthoDB" id="1737434at2759"/>
<dbReference type="EMBL" id="CM018039">
    <property type="protein sequence ID" value="KAA8536220.1"/>
    <property type="molecule type" value="Genomic_DNA"/>
</dbReference>
<evidence type="ECO:0000313" key="3">
    <source>
        <dbReference type="Proteomes" id="UP000325577"/>
    </source>
</evidence>
<dbReference type="Proteomes" id="UP000325577">
    <property type="component" value="Linkage Group LG16"/>
</dbReference>
<evidence type="ECO:0000256" key="1">
    <source>
        <dbReference type="SAM" id="MobiDB-lite"/>
    </source>
</evidence>
<organism evidence="2 3">
    <name type="scientific">Nyssa sinensis</name>
    <dbReference type="NCBI Taxonomy" id="561372"/>
    <lineage>
        <taxon>Eukaryota</taxon>
        <taxon>Viridiplantae</taxon>
        <taxon>Streptophyta</taxon>
        <taxon>Embryophyta</taxon>
        <taxon>Tracheophyta</taxon>
        <taxon>Spermatophyta</taxon>
        <taxon>Magnoliopsida</taxon>
        <taxon>eudicotyledons</taxon>
        <taxon>Gunneridae</taxon>
        <taxon>Pentapetalae</taxon>
        <taxon>asterids</taxon>
        <taxon>Cornales</taxon>
        <taxon>Nyssaceae</taxon>
        <taxon>Nyssa</taxon>
    </lineage>
</organism>
<reference evidence="2 3" key="1">
    <citation type="submission" date="2019-09" db="EMBL/GenBank/DDBJ databases">
        <title>A chromosome-level genome assembly of the Chinese tupelo Nyssa sinensis.</title>
        <authorList>
            <person name="Yang X."/>
            <person name="Kang M."/>
            <person name="Yang Y."/>
            <person name="Xiong H."/>
            <person name="Wang M."/>
            <person name="Zhang Z."/>
            <person name="Wang Z."/>
            <person name="Wu H."/>
            <person name="Ma T."/>
            <person name="Liu J."/>
            <person name="Xi Z."/>
        </authorList>
    </citation>
    <scope>NUCLEOTIDE SEQUENCE [LARGE SCALE GENOMIC DNA]</scope>
    <source>
        <strain evidence="2">J267</strain>
        <tissue evidence="2">Leaf</tissue>
    </source>
</reference>
<proteinExistence type="predicted"/>
<feature type="compositionally biased region" description="Acidic residues" evidence="1">
    <location>
        <begin position="79"/>
        <end position="89"/>
    </location>
</feature>
<feature type="region of interest" description="Disordered" evidence="1">
    <location>
        <begin position="48"/>
        <end position="140"/>
    </location>
</feature>